<keyword evidence="2" id="KW-1185">Reference proteome</keyword>
<comment type="caution">
    <text evidence="1">The sequence shown here is derived from an EMBL/GenBank/DDBJ whole genome shotgun (WGS) entry which is preliminary data.</text>
</comment>
<proteinExistence type="predicted"/>
<protein>
    <submittedName>
        <fullName evidence="1">Uncharacterized protein</fullName>
    </submittedName>
</protein>
<organism evidence="1 2">
    <name type="scientific">Protea cynaroides</name>
    <dbReference type="NCBI Taxonomy" id="273540"/>
    <lineage>
        <taxon>Eukaryota</taxon>
        <taxon>Viridiplantae</taxon>
        <taxon>Streptophyta</taxon>
        <taxon>Embryophyta</taxon>
        <taxon>Tracheophyta</taxon>
        <taxon>Spermatophyta</taxon>
        <taxon>Magnoliopsida</taxon>
        <taxon>Proteales</taxon>
        <taxon>Proteaceae</taxon>
        <taxon>Protea</taxon>
    </lineage>
</organism>
<accession>A0A9Q0GNN6</accession>
<reference evidence="1" key="1">
    <citation type="journal article" date="2023" name="Plant J.">
        <title>The genome of the king protea, Protea cynaroides.</title>
        <authorList>
            <person name="Chang J."/>
            <person name="Duong T.A."/>
            <person name="Schoeman C."/>
            <person name="Ma X."/>
            <person name="Roodt D."/>
            <person name="Barker N."/>
            <person name="Li Z."/>
            <person name="Van de Peer Y."/>
            <person name="Mizrachi E."/>
        </authorList>
    </citation>
    <scope>NUCLEOTIDE SEQUENCE</scope>
    <source>
        <tissue evidence="1">Young leaves</tissue>
    </source>
</reference>
<dbReference type="AlphaFoldDB" id="A0A9Q0GNN6"/>
<evidence type="ECO:0000313" key="2">
    <source>
        <dbReference type="Proteomes" id="UP001141806"/>
    </source>
</evidence>
<evidence type="ECO:0000313" key="1">
    <source>
        <dbReference type="EMBL" id="KAJ4950669.1"/>
    </source>
</evidence>
<dbReference type="Proteomes" id="UP001141806">
    <property type="component" value="Unassembled WGS sequence"/>
</dbReference>
<dbReference type="EMBL" id="JAMYWD010000012">
    <property type="protein sequence ID" value="KAJ4950669.1"/>
    <property type="molecule type" value="Genomic_DNA"/>
</dbReference>
<sequence length="179" mass="19295">MVDESSSQTREISGTTSVMSMEVAMVEGSGMVHQMYLQCNRLAVLNLGAAEEQSRLSDAKVRDPFCESLSKKAAHAWAVVFGGFLLTQGAGLTKEVTLEFGESSSVGGQDLLSLVRSFEPKASLAIEVMIFPQATDPIWSKDMFSISIRLFLLGEEVGANGGLTPVSPLCGRTFKFCIF</sequence>
<name>A0A9Q0GNN6_9MAGN</name>
<gene>
    <name evidence="1" type="ORF">NE237_027501</name>
</gene>